<evidence type="ECO:0000313" key="3">
    <source>
        <dbReference type="EMBL" id="KAG9234188.1"/>
    </source>
</evidence>
<dbReference type="AlphaFoldDB" id="A0A9P7YI05"/>
<accession>A0A9P7YI05</accession>
<feature type="signal peptide" evidence="2">
    <location>
        <begin position="1"/>
        <end position="19"/>
    </location>
</feature>
<evidence type="ECO:0000313" key="4">
    <source>
        <dbReference type="Proteomes" id="UP000824998"/>
    </source>
</evidence>
<feature type="region of interest" description="Disordered" evidence="1">
    <location>
        <begin position="59"/>
        <end position="98"/>
    </location>
</feature>
<name>A0A9P7YI05_9HELO</name>
<dbReference type="EMBL" id="MU251472">
    <property type="protein sequence ID" value="KAG9234188.1"/>
    <property type="molecule type" value="Genomic_DNA"/>
</dbReference>
<keyword evidence="2" id="KW-0732">Signal</keyword>
<evidence type="ECO:0000256" key="1">
    <source>
        <dbReference type="SAM" id="MobiDB-lite"/>
    </source>
</evidence>
<keyword evidence="4" id="KW-1185">Reference proteome</keyword>
<gene>
    <name evidence="3" type="ORF">BJ875DRAFT_484452</name>
</gene>
<comment type="caution">
    <text evidence="3">The sequence shown here is derived from an EMBL/GenBank/DDBJ whole genome shotgun (WGS) entry which is preliminary data.</text>
</comment>
<feature type="compositionally biased region" description="Gly residues" evidence="1">
    <location>
        <begin position="76"/>
        <end position="91"/>
    </location>
</feature>
<protein>
    <submittedName>
        <fullName evidence="3">Uncharacterized protein</fullName>
    </submittedName>
</protein>
<proteinExistence type="predicted"/>
<sequence>MSRLSTLLSLAFFILSVFALTHAPSGGLSSYINHTSNGSYTPPYTSSKCLTCNTTMTMTGGGGSGTATPTVPAGKTTGGSGGGGGGSGGGATSAPQNGGAVSALEDVKGVMIVSSIVLGAFVMAMGI</sequence>
<organism evidence="3 4">
    <name type="scientific">Amylocarpus encephaloides</name>
    <dbReference type="NCBI Taxonomy" id="45428"/>
    <lineage>
        <taxon>Eukaryota</taxon>
        <taxon>Fungi</taxon>
        <taxon>Dikarya</taxon>
        <taxon>Ascomycota</taxon>
        <taxon>Pezizomycotina</taxon>
        <taxon>Leotiomycetes</taxon>
        <taxon>Helotiales</taxon>
        <taxon>Helotiales incertae sedis</taxon>
        <taxon>Amylocarpus</taxon>
    </lineage>
</organism>
<evidence type="ECO:0000256" key="2">
    <source>
        <dbReference type="SAM" id="SignalP"/>
    </source>
</evidence>
<feature type="chain" id="PRO_5040154358" evidence="2">
    <location>
        <begin position="20"/>
        <end position="127"/>
    </location>
</feature>
<dbReference type="Proteomes" id="UP000824998">
    <property type="component" value="Unassembled WGS sequence"/>
</dbReference>
<reference evidence="3" key="1">
    <citation type="journal article" date="2021" name="IMA Fungus">
        <title>Genomic characterization of three marine fungi, including Emericellopsis atlantica sp. nov. with signatures of a generalist lifestyle and marine biomass degradation.</title>
        <authorList>
            <person name="Hagestad O.C."/>
            <person name="Hou L."/>
            <person name="Andersen J.H."/>
            <person name="Hansen E.H."/>
            <person name="Altermark B."/>
            <person name="Li C."/>
            <person name="Kuhnert E."/>
            <person name="Cox R.J."/>
            <person name="Crous P.W."/>
            <person name="Spatafora J.W."/>
            <person name="Lail K."/>
            <person name="Amirebrahimi M."/>
            <person name="Lipzen A."/>
            <person name="Pangilinan J."/>
            <person name="Andreopoulos W."/>
            <person name="Hayes R.D."/>
            <person name="Ng V."/>
            <person name="Grigoriev I.V."/>
            <person name="Jackson S.A."/>
            <person name="Sutton T.D.S."/>
            <person name="Dobson A.D.W."/>
            <person name="Rama T."/>
        </authorList>
    </citation>
    <scope>NUCLEOTIDE SEQUENCE</scope>
    <source>
        <strain evidence="3">TRa018bII</strain>
    </source>
</reference>
<feature type="compositionally biased region" description="Low complexity" evidence="1">
    <location>
        <begin position="66"/>
        <end position="75"/>
    </location>
</feature>